<dbReference type="InterPro" id="IPR050438">
    <property type="entry name" value="LMW_PTPase"/>
</dbReference>
<dbReference type="GO" id="GO:0003993">
    <property type="term" value="F:acid phosphatase activity"/>
    <property type="evidence" value="ECO:0007669"/>
    <property type="project" value="UniProtKB-EC"/>
</dbReference>
<feature type="active site" description="Proton donor" evidence="5">
    <location>
        <position position="144"/>
    </location>
</feature>
<dbReference type="EMBL" id="HBIW01022143">
    <property type="protein sequence ID" value="CAE0703661.1"/>
    <property type="molecule type" value="Transcribed_RNA"/>
</dbReference>
<organism evidence="7">
    <name type="scientific">Pelagomonas calceolata</name>
    <dbReference type="NCBI Taxonomy" id="35677"/>
    <lineage>
        <taxon>Eukaryota</taxon>
        <taxon>Sar</taxon>
        <taxon>Stramenopiles</taxon>
        <taxon>Ochrophyta</taxon>
        <taxon>Pelagophyceae</taxon>
        <taxon>Pelagomonadales</taxon>
        <taxon>Pelagomonadaceae</taxon>
        <taxon>Pelagomonas</taxon>
    </lineage>
</organism>
<dbReference type="InterPro" id="IPR023485">
    <property type="entry name" value="Ptyr_pPase"/>
</dbReference>
<dbReference type="Proteomes" id="UP000789595">
    <property type="component" value="Unassembled WGS sequence"/>
</dbReference>
<accession>A0A7S4ECK2</accession>
<evidence type="ECO:0000313" key="8">
    <source>
        <dbReference type="EMBL" id="CAH0376115.1"/>
    </source>
</evidence>
<reference evidence="8" key="2">
    <citation type="submission" date="2021-11" db="EMBL/GenBank/DDBJ databases">
        <authorList>
            <consortium name="Genoscope - CEA"/>
            <person name="William W."/>
        </authorList>
    </citation>
    <scope>NUCLEOTIDE SEQUENCE</scope>
</reference>
<dbReference type="EC" id="3.1.3.2" evidence="2"/>
<evidence type="ECO:0000313" key="7">
    <source>
        <dbReference type="EMBL" id="CAE0703661.1"/>
    </source>
</evidence>
<dbReference type="EMBL" id="CAKKNE010000005">
    <property type="protein sequence ID" value="CAH0376115.1"/>
    <property type="molecule type" value="Genomic_DNA"/>
</dbReference>
<dbReference type="Pfam" id="PF01451">
    <property type="entry name" value="LMWPc"/>
    <property type="match status" value="1"/>
</dbReference>
<evidence type="ECO:0000259" key="6">
    <source>
        <dbReference type="SMART" id="SM00226"/>
    </source>
</evidence>
<dbReference type="SMART" id="SM00226">
    <property type="entry name" value="LMWPc"/>
    <property type="match status" value="1"/>
</dbReference>
<dbReference type="PANTHER" id="PTHR11717">
    <property type="entry name" value="LOW MOLECULAR WEIGHT PROTEIN TYROSINE PHOSPHATASE"/>
    <property type="match status" value="1"/>
</dbReference>
<evidence type="ECO:0000256" key="3">
    <source>
        <dbReference type="ARBA" id="ARBA00022801"/>
    </source>
</evidence>
<dbReference type="OrthoDB" id="3388at2759"/>
<sequence length="178" mass="19573">MLPLCTISCCPKRHRRAMPKILYVCTSNTCRSPAAATIARAHLETIGRTDVEITSRGLTDRYSAWGSGPDPRAEKALQRATGLSSAGHASSKLTATEVDECDALFYFMREHVDWIAGCVGEAPVRRALESGRLCIVHPPDGIPDPFFADDAFYGEVMTMLETHVARSLDEVLDKFTTR</sequence>
<protein>
    <recommendedName>
        <fullName evidence="2">acid phosphatase</fullName>
        <ecNumber evidence="2">3.1.3.2</ecNumber>
    </recommendedName>
</protein>
<dbReference type="PRINTS" id="PR00719">
    <property type="entry name" value="LMWPTPASE"/>
</dbReference>
<dbReference type="InterPro" id="IPR036196">
    <property type="entry name" value="Ptyr_pPase_sf"/>
</dbReference>
<feature type="active site" evidence="5">
    <location>
        <position position="31"/>
    </location>
</feature>
<name>A0A7S4ECK2_9STRA</name>
<comment type="similarity">
    <text evidence="1">Belongs to the low molecular weight phosphotyrosine protein phosphatase family.</text>
</comment>
<dbReference type="AlphaFoldDB" id="A0A7S4ECK2"/>
<evidence type="ECO:0000256" key="2">
    <source>
        <dbReference type="ARBA" id="ARBA00012646"/>
    </source>
</evidence>
<evidence type="ECO:0000256" key="5">
    <source>
        <dbReference type="PIRSR" id="PIRSR617867-1"/>
    </source>
</evidence>
<evidence type="ECO:0000256" key="1">
    <source>
        <dbReference type="ARBA" id="ARBA00011063"/>
    </source>
</evidence>
<feature type="domain" description="Phosphotyrosine protein phosphatase I" evidence="6">
    <location>
        <begin position="19"/>
        <end position="170"/>
    </location>
</feature>
<dbReference type="GO" id="GO:0004725">
    <property type="term" value="F:protein tyrosine phosphatase activity"/>
    <property type="evidence" value="ECO:0007669"/>
    <property type="project" value="InterPro"/>
</dbReference>
<dbReference type="Gene3D" id="3.40.50.2300">
    <property type="match status" value="1"/>
</dbReference>
<gene>
    <name evidence="7" type="ORF">PCAL00307_LOCUS19108</name>
    <name evidence="8" type="ORF">PECAL_5P06730</name>
</gene>
<feature type="active site" description="Nucleophile" evidence="5">
    <location>
        <position position="25"/>
    </location>
</feature>
<evidence type="ECO:0000256" key="4">
    <source>
        <dbReference type="ARBA" id="ARBA00022912"/>
    </source>
</evidence>
<evidence type="ECO:0000313" key="9">
    <source>
        <dbReference type="Proteomes" id="UP000789595"/>
    </source>
</evidence>
<dbReference type="InterPro" id="IPR017867">
    <property type="entry name" value="Tyr_phospatase_low_mol_wt"/>
</dbReference>
<proteinExistence type="inferred from homology"/>
<dbReference type="SUPFAM" id="SSF52788">
    <property type="entry name" value="Phosphotyrosine protein phosphatases I"/>
    <property type="match status" value="1"/>
</dbReference>
<feature type="non-terminal residue" evidence="7">
    <location>
        <position position="178"/>
    </location>
</feature>
<keyword evidence="9" id="KW-1185">Reference proteome</keyword>
<dbReference type="PANTHER" id="PTHR11717:SF31">
    <property type="entry name" value="LOW MOLECULAR WEIGHT PROTEIN-TYROSINE-PHOSPHATASE ETP-RELATED"/>
    <property type="match status" value="1"/>
</dbReference>
<keyword evidence="3" id="KW-0378">Hydrolase</keyword>
<reference evidence="7" key="1">
    <citation type="submission" date="2021-01" db="EMBL/GenBank/DDBJ databases">
        <authorList>
            <person name="Corre E."/>
            <person name="Pelletier E."/>
            <person name="Niang G."/>
            <person name="Scheremetjew M."/>
            <person name="Finn R."/>
            <person name="Kale V."/>
            <person name="Holt S."/>
            <person name="Cochrane G."/>
            <person name="Meng A."/>
            <person name="Brown T."/>
            <person name="Cohen L."/>
        </authorList>
    </citation>
    <scope>NUCLEOTIDE SEQUENCE</scope>
    <source>
        <strain evidence="7">CCMP1756</strain>
    </source>
</reference>
<keyword evidence="4" id="KW-0904">Protein phosphatase</keyword>